<sequence length="634" mass="72738">MNASVAKKTQDTLGKVIKKPPLTEKLLTKPPFRYLHDIFSEVIRTTGFMKGLYVETEMKSDNVKDKDAKMAFLQKAMDVVMLVSGEPLSAKPARIVAGHEPEKTNELLQAIAKCCLNKLSSEEAVKRVLTGDKLDPKGKASTSRSQDKENREGRERHRDREERKEIREHSVGGGREKKDPDQPKEQEDRRGNKEKEPHREGERSEKARERDRTKDRVKDKSRDRERDKDKRREKDGERDKEREKDRGGEKSKDKETHRARDRYREEDGDRDKRREKGEREKARETRHKQGEEKTKVPEKGDKKARASEESKHRPHPEEPGKTTKPELASDSPARIPRPSSAKGQRRMPKAGAQQDGDTPLAERPVPLENGDATDAVPAHMAHSNRRIPRPNSARPAPPRFKRQESYADVTPAERLTSAKPPAAVIMEGKKLSEDEEEDEDEQFVVQEAAPPPPDMPDMEMVREHIQLKSEVYLHLNSVFRGLVKKILETKKDFETSPSSPKSKDQTQSLVSEAARKKERELVSREIERLRSSIQTVCRSALPLGKIMDYIQEDMDAMQNELHTWRRENKEHAQALLQEQRVTDNAVEPLKAELAELEQLIKEQQDKICAVKSNVLKNEDKIQKMVTSINFSSRT</sequence>
<dbReference type="GO" id="GO:0048513">
    <property type="term" value="P:animal organ development"/>
    <property type="evidence" value="ECO:0007669"/>
    <property type="project" value="UniProtKB-ARBA"/>
</dbReference>
<evidence type="ECO:0000256" key="2">
    <source>
        <dbReference type="ARBA" id="ARBA00004430"/>
    </source>
</evidence>
<dbReference type="GO" id="GO:0048731">
    <property type="term" value="P:system development"/>
    <property type="evidence" value="ECO:0007669"/>
    <property type="project" value="UniProtKB-ARBA"/>
</dbReference>
<dbReference type="InterPro" id="IPR041476">
    <property type="entry name" value="TRAF3IP1_C"/>
</dbReference>
<comment type="subcellular location">
    <subcellularLocation>
        <location evidence="2">Cytoplasm</location>
        <location evidence="2">Cytoskeleton</location>
        <location evidence="2">Cilium axoneme</location>
    </subcellularLocation>
    <subcellularLocation>
        <location evidence="1">Cytoplasm</location>
        <location evidence="1">Cytoskeleton</location>
        <location evidence="1">Cilium basal body</location>
    </subcellularLocation>
</comment>
<protein>
    <recommendedName>
        <fullName evidence="9">TRAF3-interacting protein 1</fullName>
    </recommendedName>
</protein>
<comment type="similarity">
    <text evidence="8">Belongs to the TRAF3IP1 family.</text>
</comment>
<dbReference type="AlphaFoldDB" id="A0A8C7G0N8"/>
<dbReference type="GO" id="GO:0036064">
    <property type="term" value="C:ciliary basal body"/>
    <property type="evidence" value="ECO:0007669"/>
    <property type="project" value="TreeGrafter"/>
</dbReference>
<evidence type="ECO:0000256" key="3">
    <source>
        <dbReference type="ARBA" id="ARBA00022490"/>
    </source>
</evidence>
<feature type="compositionally biased region" description="Polar residues" evidence="11">
    <location>
        <begin position="495"/>
        <end position="510"/>
    </location>
</feature>
<evidence type="ECO:0000256" key="10">
    <source>
        <dbReference type="SAM" id="Coils"/>
    </source>
</evidence>
<reference evidence="14" key="2">
    <citation type="submission" date="2025-09" db="UniProtKB">
        <authorList>
            <consortium name="Ensembl"/>
        </authorList>
    </citation>
    <scope>IDENTIFICATION</scope>
</reference>
<dbReference type="InterPro" id="IPR018799">
    <property type="entry name" value="TRAF3IP1"/>
</dbReference>
<dbReference type="GO" id="GO:0060271">
    <property type="term" value="P:cilium assembly"/>
    <property type="evidence" value="ECO:0007669"/>
    <property type="project" value="TreeGrafter"/>
</dbReference>
<keyword evidence="7" id="KW-0966">Cell projection</keyword>
<feature type="domain" description="TRAF3-interacting protein 1 N-terminal" evidence="12">
    <location>
        <begin position="6"/>
        <end position="116"/>
    </location>
</feature>
<dbReference type="Pfam" id="PF17749">
    <property type="entry name" value="MIP-T3_C"/>
    <property type="match status" value="1"/>
</dbReference>
<dbReference type="Gene3D" id="1.10.418.50">
    <property type="entry name" value="Microtubule-binding protein MIP-T3"/>
    <property type="match status" value="1"/>
</dbReference>
<dbReference type="InterPro" id="IPR042576">
    <property type="entry name" value="TRAF3IP1_N_sf"/>
</dbReference>
<dbReference type="Pfam" id="PF10243">
    <property type="entry name" value="MIP-T3"/>
    <property type="match status" value="1"/>
</dbReference>
<evidence type="ECO:0000256" key="6">
    <source>
        <dbReference type="ARBA" id="ARBA00023212"/>
    </source>
</evidence>
<evidence type="ECO:0000256" key="4">
    <source>
        <dbReference type="ARBA" id="ARBA00022794"/>
    </source>
</evidence>
<accession>A0A8C7G0N8</accession>
<dbReference type="FunFam" id="1.10.418.50:FF:000001">
    <property type="entry name" value="TRAF3-interacting protein 1 isoform X1"/>
    <property type="match status" value="1"/>
</dbReference>
<dbReference type="Proteomes" id="UP000694557">
    <property type="component" value="Unassembled WGS sequence"/>
</dbReference>
<organism evidence="14 15">
    <name type="scientific">Oncorhynchus kisutch</name>
    <name type="common">Coho salmon</name>
    <name type="synonym">Salmo kisutch</name>
    <dbReference type="NCBI Taxonomy" id="8019"/>
    <lineage>
        <taxon>Eukaryota</taxon>
        <taxon>Metazoa</taxon>
        <taxon>Chordata</taxon>
        <taxon>Craniata</taxon>
        <taxon>Vertebrata</taxon>
        <taxon>Euteleostomi</taxon>
        <taxon>Actinopterygii</taxon>
        <taxon>Neopterygii</taxon>
        <taxon>Teleostei</taxon>
        <taxon>Protacanthopterygii</taxon>
        <taxon>Salmoniformes</taxon>
        <taxon>Salmonidae</taxon>
        <taxon>Salmoninae</taxon>
        <taxon>Oncorhynchus</taxon>
    </lineage>
</organism>
<dbReference type="InterPro" id="IPR040468">
    <property type="entry name" value="TRAF3IP1_N"/>
</dbReference>
<dbReference type="PANTHER" id="PTHR31363:SF0">
    <property type="entry name" value="TRAF3-INTERACTING PROTEIN 1"/>
    <property type="match status" value="1"/>
</dbReference>
<evidence type="ECO:0000256" key="9">
    <source>
        <dbReference type="ARBA" id="ARBA00070492"/>
    </source>
</evidence>
<keyword evidence="3" id="KW-0963">Cytoplasm</keyword>
<keyword evidence="5 10" id="KW-0175">Coiled coil</keyword>
<proteinExistence type="inferred from homology"/>
<evidence type="ECO:0000259" key="13">
    <source>
        <dbReference type="Pfam" id="PF17749"/>
    </source>
</evidence>
<dbReference type="GO" id="GO:0030992">
    <property type="term" value="C:intraciliary transport particle B"/>
    <property type="evidence" value="ECO:0007669"/>
    <property type="project" value="TreeGrafter"/>
</dbReference>
<reference evidence="14" key="1">
    <citation type="submission" date="2025-08" db="UniProtKB">
        <authorList>
            <consortium name="Ensembl"/>
        </authorList>
    </citation>
    <scope>IDENTIFICATION</scope>
</reference>
<keyword evidence="4" id="KW-0970">Cilium biogenesis/degradation</keyword>
<evidence type="ECO:0000256" key="8">
    <source>
        <dbReference type="ARBA" id="ARBA00043971"/>
    </source>
</evidence>
<evidence type="ECO:0000256" key="11">
    <source>
        <dbReference type="SAM" id="MobiDB-lite"/>
    </source>
</evidence>
<name>A0A8C7G0N8_ONCKI</name>
<evidence type="ECO:0000256" key="1">
    <source>
        <dbReference type="ARBA" id="ARBA00004120"/>
    </source>
</evidence>
<keyword evidence="15" id="KW-1185">Reference proteome</keyword>
<evidence type="ECO:0000313" key="15">
    <source>
        <dbReference type="Proteomes" id="UP000694557"/>
    </source>
</evidence>
<evidence type="ECO:0000259" key="12">
    <source>
        <dbReference type="Pfam" id="PF10243"/>
    </source>
</evidence>
<evidence type="ECO:0000256" key="5">
    <source>
        <dbReference type="ARBA" id="ARBA00023054"/>
    </source>
</evidence>
<feature type="domain" description="TRAF3-interacting protein 1 C-terminal" evidence="13">
    <location>
        <begin position="481"/>
        <end position="628"/>
    </location>
</feature>
<dbReference type="Ensembl" id="ENSOKIT00005038151.1">
    <property type="protein sequence ID" value="ENSOKIP00005036107.1"/>
    <property type="gene ID" value="ENSOKIG00005015449.1"/>
</dbReference>
<dbReference type="GO" id="GO:0070507">
    <property type="term" value="P:regulation of microtubule cytoskeleton organization"/>
    <property type="evidence" value="ECO:0007669"/>
    <property type="project" value="TreeGrafter"/>
</dbReference>
<evidence type="ECO:0000256" key="7">
    <source>
        <dbReference type="ARBA" id="ARBA00023273"/>
    </source>
</evidence>
<dbReference type="PANTHER" id="PTHR31363">
    <property type="entry name" value="TRAF3-INTERACTING PROTEIN 1"/>
    <property type="match status" value="1"/>
</dbReference>
<feature type="compositionally biased region" description="Acidic residues" evidence="11">
    <location>
        <begin position="433"/>
        <end position="442"/>
    </location>
</feature>
<keyword evidence="6" id="KW-0206">Cytoskeleton</keyword>
<dbReference type="GeneTree" id="ENSGT00720000108822"/>
<feature type="region of interest" description="Disordered" evidence="11">
    <location>
        <begin position="130"/>
        <end position="454"/>
    </location>
</feature>
<feature type="region of interest" description="Disordered" evidence="11">
    <location>
        <begin position="492"/>
        <end position="517"/>
    </location>
</feature>
<feature type="compositionally biased region" description="Basic and acidic residues" evidence="11">
    <location>
        <begin position="145"/>
        <end position="324"/>
    </location>
</feature>
<dbReference type="GO" id="GO:0005930">
    <property type="term" value="C:axoneme"/>
    <property type="evidence" value="ECO:0007669"/>
    <property type="project" value="UniProtKB-SubCell"/>
</dbReference>
<feature type="coiled-coil region" evidence="10">
    <location>
        <begin position="547"/>
        <end position="606"/>
    </location>
</feature>
<dbReference type="GO" id="GO:0008017">
    <property type="term" value="F:microtubule binding"/>
    <property type="evidence" value="ECO:0007669"/>
    <property type="project" value="InterPro"/>
</dbReference>
<gene>
    <name evidence="14" type="primary">TRAF3IP1</name>
    <name evidence="14" type="synonym">traf3ip1</name>
</gene>
<dbReference type="GO" id="GO:0042073">
    <property type="term" value="P:intraciliary transport"/>
    <property type="evidence" value="ECO:0007669"/>
    <property type="project" value="TreeGrafter"/>
</dbReference>
<evidence type="ECO:0000313" key="14">
    <source>
        <dbReference type="Ensembl" id="ENSOKIP00005036107.1"/>
    </source>
</evidence>